<dbReference type="PANTHER" id="PTHR30121:SF6">
    <property type="entry name" value="SLR6007 PROTEIN"/>
    <property type="match status" value="1"/>
</dbReference>
<name>A0A4S1XCP1_9SPHN</name>
<dbReference type="PANTHER" id="PTHR30121">
    <property type="entry name" value="UNCHARACTERIZED PROTEIN YJGR-RELATED"/>
    <property type="match status" value="1"/>
</dbReference>
<evidence type="ECO:0000313" key="1">
    <source>
        <dbReference type="EMBL" id="TGX53180.1"/>
    </source>
</evidence>
<dbReference type="RefSeq" id="WP_135963690.1">
    <property type="nucleotide sequence ID" value="NZ_SRXT01000004.1"/>
</dbReference>
<keyword evidence="2" id="KW-1185">Reference proteome</keyword>
<reference evidence="1 2" key="1">
    <citation type="submission" date="2019-04" db="EMBL/GenBank/DDBJ databases">
        <title>Sphingomonas psychrotolerans sp. nov., isolated from soil in the Tianshan Mountains, Xinjiang, China.</title>
        <authorList>
            <person name="Luo Y."/>
            <person name="Sheng H."/>
        </authorList>
    </citation>
    <scope>NUCLEOTIDE SEQUENCE [LARGE SCALE GENOMIC DNA]</scope>
    <source>
        <strain evidence="1 2">ZFGT-11</strain>
    </source>
</reference>
<dbReference type="SUPFAM" id="SSF52540">
    <property type="entry name" value="P-loop containing nucleoside triphosphate hydrolases"/>
    <property type="match status" value="1"/>
</dbReference>
<sequence length="1823" mass="196929">MNRLASTIADLIRDKLSQAPGGERGEVRLIFHGPQKEILAKVFDFLAVDGEVGPKVPILLQLPSLAPGEENPPVGVSGCCDDTHLLNLRNSPSQPTFLALVPPGQHSMRSVTSTTDEFGVAAANNGGNVPFEDWWGDEFIQELVRVGVGQAGIQEQQQRDDARTLVGRAAAAADEMDPERTQRAAAWKVLSRLFSVVPGLAGLTPAQQVSLACGMPPMRDGSISSREQVAVLEKIADAMSDGFGPGVRRAQENASDEDSHHLDAFLAHLRETCDLPTAFERATAAYYAPDSGLDMPAAPDWWRALTTEKWSELLTEDAAAQGDIRMGCSNALVPLAKGMPILVEGNVALTFETVGPDATGTVVSIERGKGNKLGEIRVGDEEAVFLDEAPPGHKTPLRYAASADGFKPGAIKIVSLATWQPGIFVACRLARKLTPPRKPTRRAKGAPELETSLVVPGGGRYELLVFTSPGVELDAGATGTADDTQDRIDAIQQLVVRPVREGFHQVEVEAETNYQVDIGFSRPAADGSVSHETCRVFLAVEDVVEQGCRSEFERLIRANRRAIEPSEAKPVVQLNRSARASSLQDWMLSEDSAGRSYLPIVLADDYVDAWVQPVWGTGTGPIFSTGRFLQDPRPDAAEFQPPIGFVEARQQLAARIRGTGDQTGLMESAELGKWLVSDEDFRALVEQYLDAYQAWLAAEPDVACWVDVGIITSLEDDRRTISRIPDAIMLSPLHPLRLAWHAVAQGVLLEAESGGNPCPAVSVLDPDCVPDLLTLSLRSPGGIEKVDFLAVENGTDYWSVLWNGERLGRLPSRSRIAPFGEAFGISVGGISVGFSAAQVARALEDVSGLLSAKPVVGVVVASAGGTTDACNEGLINWCSDRYRDGDGRAPRQAAGPRFVEIYDHRDGDSRPDDATIANLSEDTRNSVRWFDGQPATARPDLGIIAQLDMSEPSAAPVSGRSPLGHGGLLRHRVRRQLPGAFLSETRQSLAGSTSGDVLADKVAACVGTMESLGDRRTGMRFAPNVNAVRDMLETRRTDFVAVSSSAIDPACFLGGWLEDAYLWDYDMPSYSHRAGDTNGYYLLSRVKQADREALSKALGRLPGCAAIEPDQVQDVLLEIARRGIPTIRGLAGDNAGATGDLGLFVAVRLLQDRFRLSNIGESLVPVIDGTGEDVTVCIIVPVDPFRGYFSDLAKSLGKDRKDTSLSRPDLLVVGVKLGTEGVRIHLTPIEVKCRPGSVFPPSEVNDALEQARTFSRLLAGMLPHDGQPVAWALGFQHLLLSIIGFGMRVYSQHPDVVGREAQWASLHERIASAILDPRPCVSVDQRGRLIIVDDSPRSGVRDRDDDGFDETITIGSSDAGQVVAGDPLAFYDSVRARVGQWDLFPAAGAFTTGLVQPPAGLDAEATSGAASAPTGDEGAEPVAVELAPVPTLVAMPVVATPDEVLTGIVLSIGTTVDSFRPGEVQLNISDTRLNQLNMGVVGDLGTGKTQLLKSLIMQISDASAANRGIRPRFLIFDYKRDYSSPEFVKATGARVVKPYRLPLNLFDTSAIGDAAAPWLDRFRFFADVLDKIYTGIGPVQRDKLKRAVRAAYDACLPGQQPTLYDVHAAYAELLDGKSDSPMAIIDDLVDMEVFAAKTSDTQPFDEFLDGVVVISLDALGQDDRSKNMLVAVMLNMFYENMLRTPKRSFIGSDPQLRAVDSYLLVDEADNIMRYEFDVLRKLLLQGREFGTGVILASQYLRHFKVNATDYREPLLSWFVHKVPNVTPAELSALGLTGGAAEMAERVKSLQVHQCLYKSFDVPGEVVRGLPFFELEARREAGEG</sequence>
<dbReference type="EMBL" id="SRXT01000004">
    <property type="protein sequence ID" value="TGX53180.1"/>
    <property type="molecule type" value="Genomic_DNA"/>
</dbReference>
<dbReference type="GO" id="GO:0005524">
    <property type="term" value="F:ATP binding"/>
    <property type="evidence" value="ECO:0007669"/>
    <property type="project" value="UniProtKB-KW"/>
</dbReference>
<dbReference type="InterPro" id="IPR051162">
    <property type="entry name" value="T4SS_component"/>
</dbReference>
<proteinExistence type="predicted"/>
<keyword evidence="1" id="KW-0067">ATP-binding</keyword>
<dbReference type="Proteomes" id="UP000306147">
    <property type="component" value="Unassembled WGS sequence"/>
</dbReference>
<dbReference type="InterPro" id="IPR027417">
    <property type="entry name" value="P-loop_NTPase"/>
</dbReference>
<accession>A0A4S1XCP1</accession>
<organism evidence="1 2">
    <name type="scientific">Sphingomonas gei</name>
    <dbReference type="NCBI Taxonomy" id="1395960"/>
    <lineage>
        <taxon>Bacteria</taxon>
        <taxon>Pseudomonadati</taxon>
        <taxon>Pseudomonadota</taxon>
        <taxon>Alphaproteobacteria</taxon>
        <taxon>Sphingomonadales</taxon>
        <taxon>Sphingomonadaceae</taxon>
        <taxon>Sphingomonas</taxon>
    </lineage>
</organism>
<gene>
    <name evidence="1" type="ORF">E5A73_09935</name>
</gene>
<protein>
    <submittedName>
        <fullName evidence="1">ATP-binding protein</fullName>
    </submittedName>
</protein>
<dbReference type="OrthoDB" id="9806951at2"/>
<keyword evidence="1" id="KW-0547">Nucleotide-binding</keyword>
<comment type="caution">
    <text evidence="1">The sequence shown here is derived from an EMBL/GenBank/DDBJ whole genome shotgun (WGS) entry which is preliminary data.</text>
</comment>
<evidence type="ECO:0000313" key="2">
    <source>
        <dbReference type="Proteomes" id="UP000306147"/>
    </source>
</evidence>
<dbReference type="Gene3D" id="3.40.50.300">
    <property type="entry name" value="P-loop containing nucleotide triphosphate hydrolases"/>
    <property type="match status" value="2"/>
</dbReference>